<dbReference type="Proteomes" id="UP000031189">
    <property type="component" value="Unassembled WGS sequence"/>
</dbReference>
<keyword evidence="3 7" id="KW-0813">Transport</keyword>
<accession>A0A0B3WQR8</accession>
<reference evidence="9 10" key="1">
    <citation type="submission" date="2014-12" db="EMBL/GenBank/DDBJ databases">
        <title>Draft genome sequence of Terrisporobacter sp. 08-306576, isolated from the blood culture of a bacteremia patient.</title>
        <authorList>
            <person name="Lund L.C."/>
            <person name="Sydenham T.V."/>
            <person name="Hogh S.V."/>
            <person name="Skov M.N."/>
            <person name="Kemp M."/>
            <person name="Justesen U.S."/>
        </authorList>
    </citation>
    <scope>NUCLEOTIDE SEQUENCE [LARGE SCALE GENOMIC DNA]</scope>
    <source>
        <strain evidence="9 10">08-306576</strain>
    </source>
</reference>
<dbReference type="InterPro" id="IPR023271">
    <property type="entry name" value="Aquaporin-like"/>
</dbReference>
<dbReference type="PROSITE" id="PS00221">
    <property type="entry name" value="MIP"/>
    <property type="match status" value="1"/>
</dbReference>
<sequence>MSVYIAEFIGVAIIVFLGCGVLAGNSLKKSGANGAGNVAINLAWAAAVTLAVYTVGDISGGHFNPAVTIAFAIQGTFDWALVPGYLLSQVLGGMFGALLVYLQYLPHWEATEDETVKLTVFVTAPAIRNNFTNFISEFLGTFALVFVVLALGINDFAAGVNPLAVGCLIFVLGTSLGGVTGNAINPARDLGPRIAHFLLPIPGKGISDFKYGWIPVVAPIMGGSLGAMLHSALYEGIVDFRLWAIMIISAITFGALYMISVKNLKENNLSSTKVA</sequence>
<dbReference type="RefSeq" id="WP_039680039.1">
    <property type="nucleotide sequence ID" value="NZ_JAXECK010000009.1"/>
</dbReference>
<feature type="transmembrane region" description="Helical" evidence="8">
    <location>
        <begin position="138"/>
        <end position="157"/>
    </location>
</feature>
<dbReference type="OrthoDB" id="9807293at2"/>
<dbReference type="Pfam" id="PF00230">
    <property type="entry name" value="MIP"/>
    <property type="match status" value="1"/>
</dbReference>
<dbReference type="STRING" id="1577792.QX51_11390"/>
<dbReference type="GO" id="GO:0015254">
    <property type="term" value="F:glycerol channel activity"/>
    <property type="evidence" value="ECO:0007669"/>
    <property type="project" value="TreeGrafter"/>
</dbReference>
<feature type="transmembrane region" description="Helical" evidence="8">
    <location>
        <begin position="35"/>
        <end position="55"/>
    </location>
</feature>
<evidence type="ECO:0000256" key="1">
    <source>
        <dbReference type="ARBA" id="ARBA00004141"/>
    </source>
</evidence>
<dbReference type="GO" id="GO:0005886">
    <property type="term" value="C:plasma membrane"/>
    <property type="evidence" value="ECO:0007669"/>
    <property type="project" value="TreeGrafter"/>
</dbReference>
<dbReference type="InterPro" id="IPR050363">
    <property type="entry name" value="MIP/Aquaporin"/>
</dbReference>
<evidence type="ECO:0000256" key="3">
    <source>
        <dbReference type="ARBA" id="ARBA00022448"/>
    </source>
</evidence>
<dbReference type="EMBL" id="JWHR01000102">
    <property type="protein sequence ID" value="KHS56860.1"/>
    <property type="molecule type" value="Genomic_DNA"/>
</dbReference>
<feature type="transmembrane region" description="Helical" evidence="8">
    <location>
        <begin position="211"/>
        <end position="234"/>
    </location>
</feature>
<evidence type="ECO:0000256" key="6">
    <source>
        <dbReference type="ARBA" id="ARBA00023136"/>
    </source>
</evidence>
<feature type="transmembrane region" description="Helical" evidence="8">
    <location>
        <begin position="6"/>
        <end position="23"/>
    </location>
</feature>
<feature type="transmembrane region" description="Helical" evidence="8">
    <location>
        <begin position="240"/>
        <end position="259"/>
    </location>
</feature>
<evidence type="ECO:0000256" key="5">
    <source>
        <dbReference type="ARBA" id="ARBA00022989"/>
    </source>
</evidence>
<dbReference type="NCBIfam" id="TIGR00861">
    <property type="entry name" value="MIP"/>
    <property type="match status" value="1"/>
</dbReference>
<dbReference type="SUPFAM" id="SSF81338">
    <property type="entry name" value="Aquaporin-like"/>
    <property type="match status" value="1"/>
</dbReference>
<keyword evidence="4 7" id="KW-0812">Transmembrane</keyword>
<feature type="transmembrane region" description="Helical" evidence="8">
    <location>
        <begin position="84"/>
        <end position="102"/>
    </location>
</feature>
<organism evidence="9 10">
    <name type="scientific">Terrisporobacter othiniensis</name>
    <dbReference type="NCBI Taxonomy" id="1577792"/>
    <lineage>
        <taxon>Bacteria</taxon>
        <taxon>Bacillati</taxon>
        <taxon>Bacillota</taxon>
        <taxon>Clostridia</taxon>
        <taxon>Peptostreptococcales</taxon>
        <taxon>Peptostreptococcaceae</taxon>
        <taxon>Terrisporobacter</taxon>
    </lineage>
</organism>
<keyword evidence="10" id="KW-1185">Reference proteome</keyword>
<keyword evidence="6 8" id="KW-0472">Membrane</keyword>
<dbReference type="InterPro" id="IPR022357">
    <property type="entry name" value="MIP_CS"/>
</dbReference>
<dbReference type="CDD" id="cd00333">
    <property type="entry name" value="MIP"/>
    <property type="match status" value="1"/>
</dbReference>
<keyword evidence="5 8" id="KW-1133">Transmembrane helix</keyword>
<dbReference type="InterPro" id="IPR000425">
    <property type="entry name" value="MIP"/>
</dbReference>
<comment type="similarity">
    <text evidence="2 7">Belongs to the MIP/aquaporin (TC 1.A.8) family.</text>
</comment>
<dbReference type="AlphaFoldDB" id="A0A0B3WQR8"/>
<dbReference type="PANTHER" id="PTHR43829">
    <property type="entry name" value="AQUAPORIN OR AQUAGLYCEROPORIN RELATED"/>
    <property type="match status" value="1"/>
</dbReference>
<comment type="subcellular location">
    <subcellularLocation>
        <location evidence="1">Membrane</location>
        <topology evidence="1">Multi-pass membrane protein</topology>
    </subcellularLocation>
</comment>
<protein>
    <submittedName>
        <fullName evidence="9">Glycerol transporter</fullName>
    </submittedName>
</protein>
<evidence type="ECO:0000256" key="8">
    <source>
        <dbReference type="SAM" id="Phobius"/>
    </source>
</evidence>
<proteinExistence type="inferred from homology"/>
<evidence type="ECO:0000313" key="9">
    <source>
        <dbReference type="EMBL" id="KHS56860.1"/>
    </source>
</evidence>
<dbReference type="PANTHER" id="PTHR43829:SF9">
    <property type="entry name" value="AQUAPORIN-9"/>
    <property type="match status" value="1"/>
</dbReference>
<dbReference type="PRINTS" id="PR00783">
    <property type="entry name" value="MINTRINSICP"/>
</dbReference>
<name>A0A0B3WQR8_9FIRM</name>
<feature type="transmembrane region" description="Helical" evidence="8">
    <location>
        <begin position="163"/>
        <end position="184"/>
    </location>
</feature>
<evidence type="ECO:0000256" key="7">
    <source>
        <dbReference type="RuleBase" id="RU000477"/>
    </source>
</evidence>
<comment type="caution">
    <text evidence="9">The sequence shown here is derived from an EMBL/GenBank/DDBJ whole genome shotgun (WGS) entry which is preliminary data.</text>
</comment>
<gene>
    <name evidence="9" type="ORF">QX51_11390</name>
</gene>
<evidence type="ECO:0000256" key="2">
    <source>
        <dbReference type="ARBA" id="ARBA00006175"/>
    </source>
</evidence>
<dbReference type="Gene3D" id="1.20.1080.10">
    <property type="entry name" value="Glycerol uptake facilitator protein"/>
    <property type="match status" value="1"/>
</dbReference>
<evidence type="ECO:0000313" key="10">
    <source>
        <dbReference type="Proteomes" id="UP000031189"/>
    </source>
</evidence>
<evidence type="ECO:0000256" key="4">
    <source>
        <dbReference type="ARBA" id="ARBA00022692"/>
    </source>
</evidence>